<evidence type="ECO:0000313" key="2">
    <source>
        <dbReference type="Proteomes" id="UP000314294"/>
    </source>
</evidence>
<keyword evidence="2" id="KW-1185">Reference proteome</keyword>
<accession>A0A4Z2FSU9</accession>
<protein>
    <submittedName>
        <fullName evidence="1">Uncharacterized protein</fullName>
    </submittedName>
</protein>
<gene>
    <name evidence="1" type="ORF">EYF80_045964</name>
</gene>
<dbReference type="AlphaFoldDB" id="A0A4Z2FSU9"/>
<evidence type="ECO:0000313" key="1">
    <source>
        <dbReference type="EMBL" id="TNN43833.1"/>
    </source>
</evidence>
<comment type="caution">
    <text evidence="1">The sequence shown here is derived from an EMBL/GenBank/DDBJ whole genome shotgun (WGS) entry which is preliminary data.</text>
</comment>
<dbReference type="EMBL" id="SRLO01000942">
    <property type="protein sequence ID" value="TNN43833.1"/>
    <property type="molecule type" value="Genomic_DNA"/>
</dbReference>
<sequence>MKYPSGHLQAPPLQANDQPAWEGCAEADERQTHDRTVRKTRRGRVEKFSLLFSGVIFENKDLWSLERRTGDGEEEKR</sequence>
<organism evidence="1 2">
    <name type="scientific">Liparis tanakae</name>
    <name type="common">Tanaka's snailfish</name>
    <dbReference type="NCBI Taxonomy" id="230148"/>
    <lineage>
        <taxon>Eukaryota</taxon>
        <taxon>Metazoa</taxon>
        <taxon>Chordata</taxon>
        <taxon>Craniata</taxon>
        <taxon>Vertebrata</taxon>
        <taxon>Euteleostomi</taxon>
        <taxon>Actinopterygii</taxon>
        <taxon>Neopterygii</taxon>
        <taxon>Teleostei</taxon>
        <taxon>Neoteleostei</taxon>
        <taxon>Acanthomorphata</taxon>
        <taxon>Eupercaria</taxon>
        <taxon>Perciformes</taxon>
        <taxon>Cottioidei</taxon>
        <taxon>Cottales</taxon>
        <taxon>Liparidae</taxon>
        <taxon>Liparis</taxon>
    </lineage>
</organism>
<dbReference type="Proteomes" id="UP000314294">
    <property type="component" value="Unassembled WGS sequence"/>
</dbReference>
<name>A0A4Z2FSU9_9TELE</name>
<proteinExistence type="predicted"/>
<reference evidence="1 2" key="1">
    <citation type="submission" date="2019-03" db="EMBL/GenBank/DDBJ databases">
        <title>First draft genome of Liparis tanakae, snailfish: a comprehensive survey of snailfish specific genes.</title>
        <authorList>
            <person name="Kim W."/>
            <person name="Song I."/>
            <person name="Jeong J.-H."/>
            <person name="Kim D."/>
            <person name="Kim S."/>
            <person name="Ryu S."/>
            <person name="Song J.Y."/>
            <person name="Lee S.K."/>
        </authorList>
    </citation>
    <scope>NUCLEOTIDE SEQUENCE [LARGE SCALE GENOMIC DNA]</scope>
    <source>
        <tissue evidence="1">Muscle</tissue>
    </source>
</reference>